<accession>A0A7W6H553</accession>
<evidence type="ECO:0000313" key="1">
    <source>
        <dbReference type="EMBL" id="MBB3998749.1"/>
    </source>
</evidence>
<organism evidence="1 2">
    <name type="scientific">Aureimonas pseudogalii</name>
    <dbReference type="NCBI Taxonomy" id="1744844"/>
    <lineage>
        <taxon>Bacteria</taxon>
        <taxon>Pseudomonadati</taxon>
        <taxon>Pseudomonadota</taxon>
        <taxon>Alphaproteobacteria</taxon>
        <taxon>Hyphomicrobiales</taxon>
        <taxon>Aurantimonadaceae</taxon>
        <taxon>Aureimonas</taxon>
    </lineage>
</organism>
<dbReference type="EMBL" id="JACIEK010000006">
    <property type="protein sequence ID" value="MBB3998749.1"/>
    <property type="molecule type" value="Genomic_DNA"/>
</dbReference>
<reference evidence="1 2" key="1">
    <citation type="submission" date="2020-08" db="EMBL/GenBank/DDBJ databases">
        <title>Genomic Encyclopedia of Type Strains, Phase IV (KMG-IV): sequencing the most valuable type-strain genomes for metagenomic binning, comparative biology and taxonomic classification.</title>
        <authorList>
            <person name="Goeker M."/>
        </authorList>
    </citation>
    <scope>NUCLEOTIDE SEQUENCE [LARGE SCALE GENOMIC DNA]</scope>
    <source>
        <strain evidence="1 2">DSM 102238</strain>
    </source>
</reference>
<evidence type="ECO:0000313" key="2">
    <source>
        <dbReference type="Proteomes" id="UP000542776"/>
    </source>
</evidence>
<dbReference type="Proteomes" id="UP000542776">
    <property type="component" value="Unassembled WGS sequence"/>
</dbReference>
<gene>
    <name evidence="1" type="ORF">GGR04_002597</name>
</gene>
<keyword evidence="2" id="KW-1185">Reference proteome</keyword>
<evidence type="ECO:0008006" key="3">
    <source>
        <dbReference type="Google" id="ProtNLM"/>
    </source>
</evidence>
<name>A0A7W6H553_9HYPH</name>
<sequence length="100" mass="11435">MARAVAPEGFVRRYDTRFFLVSRGYAMQAIATPPTDEFDMVEWMTADEAACFPLIEVTRAVLAQAAAWIETGRFDRFRHPLTRLRPHVGSTFGEQAPRWT</sequence>
<dbReference type="AlphaFoldDB" id="A0A7W6H553"/>
<comment type="caution">
    <text evidence="1">The sequence shown here is derived from an EMBL/GenBank/DDBJ whole genome shotgun (WGS) entry which is preliminary data.</text>
</comment>
<dbReference type="Gene3D" id="3.90.79.10">
    <property type="entry name" value="Nucleoside Triphosphate Pyrophosphohydrolase"/>
    <property type="match status" value="1"/>
</dbReference>
<protein>
    <recommendedName>
        <fullName evidence="3">NUDIX hydrolase</fullName>
    </recommendedName>
</protein>
<proteinExistence type="predicted"/>